<keyword evidence="9 13" id="KW-1133">Transmembrane helix</keyword>
<comment type="subcellular location">
    <subcellularLocation>
        <location evidence="2">Cell membrane</location>
        <topology evidence="2">Multi-pass membrane protein</topology>
    </subcellularLocation>
</comment>
<dbReference type="InterPro" id="IPR011577">
    <property type="entry name" value="Cyt_b561_bac/Ni-Hgenase"/>
</dbReference>
<organism evidence="15 16">
    <name type="scientific">Yoonia maricola</name>
    <dbReference type="NCBI Taxonomy" id="420999"/>
    <lineage>
        <taxon>Bacteria</taxon>
        <taxon>Pseudomonadati</taxon>
        <taxon>Pseudomonadota</taxon>
        <taxon>Alphaproteobacteria</taxon>
        <taxon>Rhodobacterales</taxon>
        <taxon>Paracoccaceae</taxon>
        <taxon>Yoonia</taxon>
    </lineage>
</organism>
<dbReference type="Proteomes" id="UP000228531">
    <property type="component" value="Unassembled WGS sequence"/>
</dbReference>
<dbReference type="Pfam" id="PF01292">
    <property type="entry name" value="Ni_hydr_CYTB"/>
    <property type="match status" value="1"/>
</dbReference>
<feature type="transmembrane region" description="Helical" evidence="13">
    <location>
        <begin position="135"/>
        <end position="153"/>
    </location>
</feature>
<dbReference type="GO" id="GO:0005886">
    <property type="term" value="C:plasma membrane"/>
    <property type="evidence" value="ECO:0007669"/>
    <property type="project" value="UniProtKB-SubCell"/>
</dbReference>
<evidence type="ECO:0000256" key="7">
    <source>
        <dbReference type="ARBA" id="ARBA00022723"/>
    </source>
</evidence>
<dbReference type="InterPro" id="IPR016174">
    <property type="entry name" value="Di-haem_cyt_TM"/>
</dbReference>
<gene>
    <name evidence="15" type="ORF">BC777_3410</name>
</gene>
<keyword evidence="3" id="KW-0813">Transport</keyword>
<comment type="caution">
    <text evidence="15">The sequence shown here is derived from an EMBL/GenBank/DDBJ whole genome shotgun (WGS) entry which is preliminary data.</text>
</comment>
<evidence type="ECO:0000256" key="1">
    <source>
        <dbReference type="ARBA" id="ARBA00001970"/>
    </source>
</evidence>
<evidence type="ECO:0000256" key="5">
    <source>
        <dbReference type="ARBA" id="ARBA00022617"/>
    </source>
</evidence>
<keyword evidence="8" id="KW-0249">Electron transport</keyword>
<evidence type="ECO:0000256" key="8">
    <source>
        <dbReference type="ARBA" id="ARBA00022982"/>
    </source>
</evidence>
<dbReference type="AlphaFoldDB" id="A0A2M8W3B7"/>
<comment type="cofactor">
    <cofactor evidence="1">
        <name>heme b</name>
        <dbReference type="ChEBI" id="CHEBI:60344"/>
    </cofactor>
</comment>
<dbReference type="OrthoDB" id="1247465at2"/>
<dbReference type="GO" id="GO:0009055">
    <property type="term" value="F:electron transfer activity"/>
    <property type="evidence" value="ECO:0007669"/>
    <property type="project" value="InterPro"/>
</dbReference>
<evidence type="ECO:0000256" key="6">
    <source>
        <dbReference type="ARBA" id="ARBA00022692"/>
    </source>
</evidence>
<dbReference type="GO" id="GO:0022904">
    <property type="term" value="P:respiratory electron transport chain"/>
    <property type="evidence" value="ECO:0007669"/>
    <property type="project" value="InterPro"/>
</dbReference>
<dbReference type="SUPFAM" id="SSF81342">
    <property type="entry name" value="Transmembrane di-heme cytochromes"/>
    <property type="match status" value="1"/>
</dbReference>
<evidence type="ECO:0000256" key="13">
    <source>
        <dbReference type="SAM" id="Phobius"/>
    </source>
</evidence>
<name>A0A2M8W3B7_9RHOB</name>
<accession>A0A2M8W3B7</accession>
<evidence type="ECO:0000256" key="3">
    <source>
        <dbReference type="ARBA" id="ARBA00022448"/>
    </source>
</evidence>
<dbReference type="PANTHER" id="PTHR30529">
    <property type="entry name" value="CYTOCHROME B561"/>
    <property type="match status" value="1"/>
</dbReference>
<feature type="transmembrane region" description="Helical" evidence="13">
    <location>
        <begin position="9"/>
        <end position="28"/>
    </location>
</feature>
<dbReference type="RefSeq" id="WP_100369326.1">
    <property type="nucleotide sequence ID" value="NZ_PGTY01000003.1"/>
</dbReference>
<feature type="transmembrane region" description="Helical" evidence="13">
    <location>
        <begin position="40"/>
        <end position="57"/>
    </location>
</feature>
<evidence type="ECO:0000256" key="4">
    <source>
        <dbReference type="ARBA" id="ARBA00022475"/>
    </source>
</evidence>
<dbReference type="GO" id="GO:0046872">
    <property type="term" value="F:metal ion binding"/>
    <property type="evidence" value="ECO:0007669"/>
    <property type="project" value="UniProtKB-KW"/>
</dbReference>
<keyword evidence="4" id="KW-1003">Cell membrane</keyword>
<dbReference type="GO" id="GO:0020037">
    <property type="term" value="F:heme binding"/>
    <property type="evidence" value="ECO:0007669"/>
    <property type="project" value="TreeGrafter"/>
</dbReference>
<feature type="domain" description="Cytochrome b561 bacterial/Ni-hydrogenase" evidence="14">
    <location>
        <begin position="2"/>
        <end position="165"/>
    </location>
</feature>
<dbReference type="EMBL" id="PGTY01000003">
    <property type="protein sequence ID" value="PJI85408.1"/>
    <property type="molecule type" value="Genomic_DNA"/>
</dbReference>
<evidence type="ECO:0000256" key="2">
    <source>
        <dbReference type="ARBA" id="ARBA00004651"/>
    </source>
</evidence>
<evidence type="ECO:0000256" key="12">
    <source>
        <dbReference type="ARBA" id="ARBA00037975"/>
    </source>
</evidence>
<keyword evidence="16" id="KW-1185">Reference proteome</keyword>
<evidence type="ECO:0000313" key="15">
    <source>
        <dbReference type="EMBL" id="PJI85408.1"/>
    </source>
</evidence>
<dbReference type="InterPro" id="IPR052168">
    <property type="entry name" value="Cytochrome_b561_oxidase"/>
</dbReference>
<proteinExistence type="inferred from homology"/>
<protein>
    <submittedName>
        <fullName evidence="15">Cytochrome b561</fullName>
    </submittedName>
</protein>
<keyword evidence="5" id="KW-0349">Heme</keyword>
<keyword evidence="10" id="KW-0408">Iron</keyword>
<evidence type="ECO:0000256" key="11">
    <source>
        <dbReference type="ARBA" id="ARBA00023136"/>
    </source>
</evidence>
<feature type="transmembrane region" description="Helical" evidence="13">
    <location>
        <begin position="77"/>
        <end position="101"/>
    </location>
</feature>
<comment type="similarity">
    <text evidence="12">Belongs to the cytochrome b561 family.</text>
</comment>
<evidence type="ECO:0000259" key="14">
    <source>
        <dbReference type="Pfam" id="PF01292"/>
    </source>
</evidence>
<keyword evidence="11 13" id="KW-0472">Membrane</keyword>
<evidence type="ECO:0000313" key="16">
    <source>
        <dbReference type="Proteomes" id="UP000228531"/>
    </source>
</evidence>
<reference evidence="15 16" key="1">
    <citation type="submission" date="2017-11" db="EMBL/GenBank/DDBJ databases">
        <title>Genomic Encyclopedia of Archaeal and Bacterial Type Strains, Phase II (KMG-II): From Individual Species to Whole Genera.</title>
        <authorList>
            <person name="Goeker M."/>
        </authorList>
    </citation>
    <scope>NUCLEOTIDE SEQUENCE [LARGE SCALE GENOMIC DNA]</scope>
    <source>
        <strain evidence="15 16">DSM 29128</strain>
    </source>
</reference>
<dbReference type="PANTHER" id="PTHR30529:SF1">
    <property type="entry name" value="CYTOCHROME B561 HOMOLOG 2"/>
    <property type="match status" value="1"/>
</dbReference>
<evidence type="ECO:0000256" key="10">
    <source>
        <dbReference type="ARBA" id="ARBA00023004"/>
    </source>
</evidence>
<keyword evidence="7" id="KW-0479">Metal-binding</keyword>
<keyword evidence="6 13" id="KW-0812">Transmembrane</keyword>
<sequence>MRYSRAQIVYHWLTVAVLAFMVLSGLAYNYDWIDTGSIRFHQLLGQIFIVLLAARLITRLIYPVTPDHADHTAFEVIAARIVHGGLYLCMIAYVFTGYIAASGLRDPMLLAPVNQAFARSDAGEWLLEAHFTLKWILLALFTLHFAGALKHLLWQQNKPISNMTPTFRKE</sequence>
<evidence type="ECO:0000256" key="9">
    <source>
        <dbReference type="ARBA" id="ARBA00022989"/>
    </source>
</evidence>